<evidence type="ECO:0000256" key="5">
    <source>
        <dbReference type="SAM" id="MobiDB-lite"/>
    </source>
</evidence>
<feature type="region of interest" description="Disordered" evidence="5">
    <location>
        <begin position="1"/>
        <end position="23"/>
    </location>
</feature>
<dbReference type="Pfam" id="PF00145">
    <property type="entry name" value="DNA_methylase"/>
    <property type="match status" value="1"/>
</dbReference>
<evidence type="ECO:0000256" key="3">
    <source>
        <dbReference type="ARBA" id="ARBA00022679"/>
    </source>
</evidence>
<dbReference type="PANTHER" id="PTHR23068">
    <property type="entry name" value="DNA CYTOSINE-5- -METHYLTRANSFERASE 3-RELATED"/>
    <property type="match status" value="1"/>
</dbReference>
<dbReference type="GO" id="GO:0005634">
    <property type="term" value="C:nucleus"/>
    <property type="evidence" value="ECO:0007669"/>
    <property type="project" value="TreeGrafter"/>
</dbReference>
<reference evidence="6" key="1">
    <citation type="submission" date="2021-07" db="EMBL/GenBank/DDBJ databases">
        <authorList>
            <person name="Catto M.A."/>
            <person name="Jacobson A."/>
            <person name="Kennedy G."/>
            <person name="Labadie P."/>
            <person name="Hunt B.G."/>
            <person name="Srinivasan R."/>
        </authorList>
    </citation>
    <scope>NUCLEOTIDE SEQUENCE</scope>
    <source>
        <strain evidence="6">PL_HMW_Pooled</strain>
        <tissue evidence="6">Head</tissue>
    </source>
</reference>
<evidence type="ECO:0000313" key="6">
    <source>
        <dbReference type="EMBL" id="KAK3932771.1"/>
    </source>
</evidence>
<proteinExistence type="predicted"/>
<dbReference type="EMBL" id="JAHWGI010001439">
    <property type="protein sequence ID" value="KAK3932771.1"/>
    <property type="molecule type" value="Genomic_DNA"/>
</dbReference>
<comment type="caution">
    <text evidence="6">The sequence shown here is derived from an EMBL/GenBank/DDBJ whole genome shotgun (WGS) entry which is preliminary data.</text>
</comment>
<dbReference type="InterPro" id="IPR029063">
    <property type="entry name" value="SAM-dependent_MTases_sf"/>
</dbReference>
<evidence type="ECO:0000256" key="2">
    <source>
        <dbReference type="ARBA" id="ARBA00022603"/>
    </source>
</evidence>
<keyword evidence="3" id="KW-0808">Transferase</keyword>
<dbReference type="AlphaFoldDB" id="A0AAE1I4F4"/>
<dbReference type="InterPro" id="IPR050390">
    <property type="entry name" value="C5-Methyltransferase"/>
</dbReference>
<keyword evidence="2" id="KW-0489">Methyltransferase</keyword>
<dbReference type="GO" id="GO:0003886">
    <property type="term" value="F:DNA (cytosine-5-)-methyltransferase activity"/>
    <property type="evidence" value="ECO:0007669"/>
    <property type="project" value="UniProtKB-EC"/>
</dbReference>
<name>A0AAE1I4F4_9NEOP</name>
<evidence type="ECO:0000313" key="7">
    <source>
        <dbReference type="Proteomes" id="UP001219518"/>
    </source>
</evidence>
<dbReference type="SUPFAM" id="SSF53335">
    <property type="entry name" value="S-adenosyl-L-methionine-dependent methyltransferases"/>
    <property type="match status" value="1"/>
</dbReference>
<dbReference type="PROSITE" id="PS00094">
    <property type="entry name" value="C5_MTASE_1"/>
    <property type="match status" value="1"/>
</dbReference>
<keyword evidence="4" id="KW-0949">S-adenosyl-L-methionine</keyword>
<sequence length="218" mass="24643">MGKPKFKLSQKKNSRSPAFQKRVEERTLRRQVRNASIKDDFSPSDRCVVAVPRLNVVPDGRYQQISVDGQHFPIKRPVVVSIFDGISARLVALTSLAIIPRTYFTSEIDEYALRIQRFNFGANIHVLGDVRGLEYQMPRNIAPDILFGGSPCSDLSSVNPLRKGIEGKVGTGPLFFEFLRVLLFCKHAAQLSNRENDFFWFYGNTRNLDNETCSTISG</sequence>
<evidence type="ECO:0000256" key="4">
    <source>
        <dbReference type="ARBA" id="ARBA00022691"/>
    </source>
</evidence>
<dbReference type="Gene3D" id="3.40.50.150">
    <property type="entry name" value="Vaccinia Virus protein VP39"/>
    <property type="match status" value="1"/>
</dbReference>
<dbReference type="EC" id="2.1.1.37" evidence="1"/>
<accession>A0AAE1I4F4</accession>
<dbReference type="PANTHER" id="PTHR23068:SF25">
    <property type="entry name" value="DNA (CYTOSINE-5)-METHYLTRANSFERASE DRM2"/>
    <property type="match status" value="1"/>
</dbReference>
<reference evidence="6" key="2">
    <citation type="journal article" date="2023" name="BMC Genomics">
        <title>Pest status, molecular evolution, and epigenetic factors derived from the genome assembly of Frankliniella fusca, a thysanopteran phytovirus vector.</title>
        <authorList>
            <person name="Catto M.A."/>
            <person name="Labadie P.E."/>
            <person name="Jacobson A.L."/>
            <person name="Kennedy G.G."/>
            <person name="Srinivasan R."/>
            <person name="Hunt B.G."/>
        </authorList>
    </citation>
    <scope>NUCLEOTIDE SEQUENCE</scope>
    <source>
        <strain evidence="6">PL_HMW_Pooled</strain>
    </source>
</reference>
<dbReference type="InterPro" id="IPR001525">
    <property type="entry name" value="C5_MeTfrase"/>
</dbReference>
<dbReference type="InterPro" id="IPR018117">
    <property type="entry name" value="C5_DNA_meth_AS"/>
</dbReference>
<evidence type="ECO:0000256" key="1">
    <source>
        <dbReference type="ARBA" id="ARBA00011975"/>
    </source>
</evidence>
<gene>
    <name evidence="6" type="ORF">KUF71_002742</name>
</gene>
<organism evidence="6 7">
    <name type="scientific">Frankliniella fusca</name>
    <dbReference type="NCBI Taxonomy" id="407009"/>
    <lineage>
        <taxon>Eukaryota</taxon>
        <taxon>Metazoa</taxon>
        <taxon>Ecdysozoa</taxon>
        <taxon>Arthropoda</taxon>
        <taxon>Hexapoda</taxon>
        <taxon>Insecta</taxon>
        <taxon>Pterygota</taxon>
        <taxon>Neoptera</taxon>
        <taxon>Paraneoptera</taxon>
        <taxon>Thysanoptera</taxon>
        <taxon>Terebrantia</taxon>
        <taxon>Thripoidea</taxon>
        <taxon>Thripidae</taxon>
        <taxon>Frankliniella</taxon>
    </lineage>
</organism>
<dbReference type="GO" id="GO:0032259">
    <property type="term" value="P:methylation"/>
    <property type="evidence" value="ECO:0007669"/>
    <property type="project" value="UniProtKB-KW"/>
</dbReference>
<protein>
    <recommendedName>
        <fullName evidence="1">DNA (cytosine-5-)-methyltransferase</fullName>
        <ecNumber evidence="1">2.1.1.37</ecNumber>
    </recommendedName>
</protein>
<keyword evidence="7" id="KW-1185">Reference proteome</keyword>
<dbReference type="Proteomes" id="UP001219518">
    <property type="component" value="Unassembled WGS sequence"/>
</dbReference>
<feature type="compositionally biased region" description="Basic residues" evidence="5">
    <location>
        <begin position="1"/>
        <end position="14"/>
    </location>
</feature>